<dbReference type="AlphaFoldDB" id="A0A0U4P4V3"/>
<name>A0A0U4P4V3_9PSED</name>
<keyword evidence="3" id="KW-0969">Cilium</keyword>
<accession>A0A0U4P4V3</accession>
<evidence type="ECO:0000259" key="2">
    <source>
        <dbReference type="Pfam" id="PF02120"/>
    </source>
</evidence>
<sequence>MAVVPDFLLNAASSPATPGRTAVKTPSPQDRSPTQERFADVFAQEQPREAVRSEKPRDSSDSKASSQARRNEPARARDGDDRVKRAGDDDRTADAKPQADTTAKSGEQSAAATDDSGKTLPVAQGEETKAPVDAVLDPLFMFGMTGQLPQPVAMPAPTPQVPTGTAAEAATAATTATTQALDPAALLGGAVATAMPATATGAGTGAAATPAKAGEQVSDDGLAQMLGQVPQAQTDASKAATTANNLAATQLQGMMPDASAAVPAADQAASAALALTLDQGGDQDAAMPTKTDAFADKLTALSQAMSTPAQTARPVTATVPGQPLSPQAGNFSEAVVDKVMWMSSQNLKTADIQMEPAQLGKLEVRIDMTQDQTQVTFASPHADVREALENGSQRLRELFAQQGMNLANVNVSDQSSGQAWQQSQQGAQNEGSRRGRGGAASGGEDEAVANVAETRGSATLAARSLVDYYA</sequence>
<dbReference type="Proteomes" id="UP000064137">
    <property type="component" value="Chromosome"/>
</dbReference>
<gene>
    <name evidence="3" type="ORF">APT59_14740</name>
</gene>
<evidence type="ECO:0000256" key="1">
    <source>
        <dbReference type="SAM" id="MobiDB-lite"/>
    </source>
</evidence>
<keyword evidence="3" id="KW-0282">Flagellum</keyword>
<dbReference type="InterPro" id="IPR021136">
    <property type="entry name" value="Flagellar_hook_control-like_C"/>
</dbReference>
<reference evidence="3 4" key="1">
    <citation type="submission" date="2016-01" db="EMBL/GenBank/DDBJ databases">
        <title>Annotation of Pseudomonas oryzihabitans USDA-ARS-USMARC-56511.</title>
        <authorList>
            <person name="Harhay G.P."/>
            <person name="Harhay D.M."/>
            <person name="Smith T.P.L."/>
            <person name="Bono J.L."/>
            <person name="Heaton M.P."/>
            <person name="Clawson M.L."/>
            <person name="Chitko-Mckown C.G."/>
            <person name="Capik S.F."/>
            <person name="DeDonder K.D."/>
            <person name="Apley M.D."/>
            <person name="Lubbers B.V."/>
            <person name="White B.J."/>
            <person name="Larson R.L."/>
        </authorList>
    </citation>
    <scope>NUCLEOTIDE SEQUENCE [LARGE SCALE GENOMIC DNA]</scope>
    <source>
        <strain evidence="3 4">USDA-ARS-USMARC-56511</strain>
    </source>
</reference>
<evidence type="ECO:0000313" key="3">
    <source>
        <dbReference type="EMBL" id="ALZ85390.1"/>
    </source>
</evidence>
<dbReference type="KEGG" id="por:APT59_14740"/>
<protein>
    <submittedName>
        <fullName evidence="3">Flagellar hook-length control protein</fullName>
    </submittedName>
</protein>
<dbReference type="InterPro" id="IPR052563">
    <property type="entry name" value="FliK"/>
</dbReference>
<feature type="region of interest" description="Disordered" evidence="1">
    <location>
        <begin position="1"/>
        <end position="129"/>
    </location>
</feature>
<feature type="compositionally biased region" description="Polar residues" evidence="1">
    <location>
        <begin position="99"/>
        <end position="111"/>
    </location>
</feature>
<dbReference type="EMBL" id="CP013987">
    <property type="protein sequence ID" value="ALZ85390.1"/>
    <property type="molecule type" value="Genomic_DNA"/>
</dbReference>
<feature type="compositionally biased region" description="Basic and acidic residues" evidence="1">
    <location>
        <begin position="69"/>
        <end position="94"/>
    </location>
</feature>
<dbReference type="OrthoDB" id="1792985at2"/>
<evidence type="ECO:0000313" key="4">
    <source>
        <dbReference type="Proteomes" id="UP000064137"/>
    </source>
</evidence>
<feature type="region of interest" description="Disordered" evidence="1">
    <location>
        <begin position="411"/>
        <end position="450"/>
    </location>
</feature>
<dbReference type="InterPro" id="IPR038610">
    <property type="entry name" value="FliK-like_C_sf"/>
</dbReference>
<organism evidence="3 4">
    <name type="scientific">Pseudomonas oryzihabitans</name>
    <dbReference type="NCBI Taxonomy" id="47885"/>
    <lineage>
        <taxon>Bacteria</taxon>
        <taxon>Pseudomonadati</taxon>
        <taxon>Pseudomonadota</taxon>
        <taxon>Gammaproteobacteria</taxon>
        <taxon>Pseudomonadales</taxon>
        <taxon>Pseudomonadaceae</taxon>
        <taxon>Pseudomonas</taxon>
    </lineage>
</organism>
<dbReference type="PANTHER" id="PTHR37533">
    <property type="entry name" value="FLAGELLAR HOOK-LENGTH CONTROL PROTEIN"/>
    <property type="match status" value="1"/>
</dbReference>
<feature type="compositionally biased region" description="Low complexity" evidence="1">
    <location>
        <begin position="414"/>
        <end position="428"/>
    </location>
</feature>
<dbReference type="Pfam" id="PF02120">
    <property type="entry name" value="Flg_hook"/>
    <property type="match status" value="1"/>
</dbReference>
<dbReference type="CDD" id="cd17470">
    <property type="entry name" value="T3SS_Flik_C"/>
    <property type="match status" value="1"/>
</dbReference>
<feature type="domain" description="Flagellar hook-length control protein-like C-terminal" evidence="2">
    <location>
        <begin position="337"/>
        <end position="418"/>
    </location>
</feature>
<proteinExistence type="predicted"/>
<feature type="compositionally biased region" description="Basic and acidic residues" evidence="1">
    <location>
        <begin position="46"/>
        <end position="61"/>
    </location>
</feature>
<keyword evidence="3" id="KW-0966">Cell projection</keyword>
<dbReference type="PANTHER" id="PTHR37533:SF2">
    <property type="entry name" value="FLAGELLAR HOOK-LENGTH CONTROL PROTEIN"/>
    <property type="match status" value="1"/>
</dbReference>
<dbReference type="Gene3D" id="3.30.750.140">
    <property type="match status" value="1"/>
</dbReference>
<dbReference type="RefSeq" id="WP_059315549.1">
    <property type="nucleotide sequence ID" value="NZ_CP013987.1"/>
</dbReference>